<keyword evidence="2" id="KW-1185">Reference proteome</keyword>
<proteinExistence type="predicted"/>
<evidence type="ECO:0000313" key="2">
    <source>
        <dbReference type="Proteomes" id="UP001500459"/>
    </source>
</evidence>
<protein>
    <submittedName>
        <fullName evidence="1">Uncharacterized protein</fullName>
    </submittedName>
</protein>
<dbReference type="EMBL" id="BAABCW010000029">
    <property type="protein sequence ID" value="GAA3522394.1"/>
    <property type="molecule type" value="Genomic_DNA"/>
</dbReference>
<dbReference type="InterPro" id="IPR054274">
    <property type="entry name" value="DUF7005"/>
</dbReference>
<comment type="caution">
    <text evidence="1">The sequence shown here is derived from an EMBL/GenBank/DDBJ whole genome shotgun (WGS) entry which is preliminary data.</text>
</comment>
<dbReference type="Pfam" id="PF22541">
    <property type="entry name" value="DUF7005"/>
    <property type="match status" value="1"/>
</dbReference>
<organism evidence="1 2">
    <name type="scientific">Aquimarina addita</name>
    <dbReference type="NCBI Taxonomy" id="870485"/>
    <lineage>
        <taxon>Bacteria</taxon>
        <taxon>Pseudomonadati</taxon>
        <taxon>Bacteroidota</taxon>
        <taxon>Flavobacteriia</taxon>
        <taxon>Flavobacteriales</taxon>
        <taxon>Flavobacteriaceae</taxon>
        <taxon>Aquimarina</taxon>
    </lineage>
</organism>
<reference evidence="2" key="1">
    <citation type="journal article" date="2019" name="Int. J. Syst. Evol. Microbiol.">
        <title>The Global Catalogue of Microorganisms (GCM) 10K type strain sequencing project: providing services to taxonomists for standard genome sequencing and annotation.</title>
        <authorList>
            <consortium name="The Broad Institute Genomics Platform"/>
            <consortium name="The Broad Institute Genome Sequencing Center for Infectious Disease"/>
            <person name="Wu L."/>
            <person name="Ma J."/>
        </authorList>
    </citation>
    <scope>NUCLEOTIDE SEQUENCE [LARGE SCALE GENOMIC DNA]</scope>
    <source>
        <strain evidence="2">JCM 17106</strain>
    </source>
</reference>
<dbReference type="Proteomes" id="UP001500459">
    <property type="component" value="Unassembled WGS sequence"/>
</dbReference>
<evidence type="ECO:0000313" key="1">
    <source>
        <dbReference type="EMBL" id="GAA3522394.1"/>
    </source>
</evidence>
<gene>
    <name evidence="1" type="ORF">GCM10022393_41190</name>
</gene>
<accession>A0ABP6UTS8</accession>
<name>A0ABP6UTS8_9FLAO</name>
<sequence>MTMIEEITKYAFLKEYTDNEAVISEVLTYTKNKFSSVNIGKLDAITDTDEPYIEAWNQYVDESKTIGVYETLKKYLVPFQFPIQKDISATDAYRDAMLRGVSTQKMESATGLQLEKPPAMQLKIYQSIAGKIPVLIIPDDTDFCAIIQAFFHKNEPIDTPESMGAALINGINNWDRIHSLKMQWQAVNPFGNWSEEFKKQIMPYPALYKDKIIVLSTKPYSNVSANSLGIAHNDWIDYSLQIRLAHECAHLFTLKQYGHMTTNMHDELIADYAGITKVLGRFNKKWFLCFMGLEDYPFYRKGGRLENYLGDKEMSTEAFDILKMLINNVADTLSKFDAFLGSIKTSNDRLNRIKSICELDIITMASPNGSLKLIEKYNNIRLQAVI</sequence>